<dbReference type="GeneID" id="94835426"/>
<protein>
    <submittedName>
        <fullName evidence="1">Uncharacterized protein</fullName>
    </submittedName>
</protein>
<organism evidence="1 2">
    <name type="scientific">Tritrichomonas foetus</name>
    <dbReference type="NCBI Taxonomy" id="1144522"/>
    <lineage>
        <taxon>Eukaryota</taxon>
        <taxon>Metamonada</taxon>
        <taxon>Parabasalia</taxon>
        <taxon>Tritrichomonadida</taxon>
        <taxon>Tritrichomonadidae</taxon>
        <taxon>Tritrichomonas</taxon>
    </lineage>
</organism>
<accession>A0A1J4KJC5</accession>
<comment type="caution">
    <text evidence="1">The sequence shown here is derived from an EMBL/GenBank/DDBJ whole genome shotgun (WGS) entry which is preliminary data.</text>
</comment>
<dbReference type="Proteomes" id="UP000179807">
    <property type="component" value="Unassembled WGS sequence"/>
</dbReference>
<evidence type="ECO:0000313" key="1">
    <source>
        <dbReference type="EMBL" id="OHT11323.1"/>
    </source>
</evidence>
<dbReference type="VEuPathDB" id="TrichDB:TRFO_19308"/>
<gene>
    <name evidence="1" type="ORF">TRFO_19308</name>
</gene>
<proteinExistence type="predicted"/>
<sequence length="469" mass="54550">MSPNEIYTELSKFYPNNHKIILENLDFVASLLSQQGADMLGYLLERIDFNDNERMKLYNEMKNIIASDHIIIENIDLFFSIVNILMQKLKIDFQSEIGDNNEVIKGLEKYEKYSSLELLKLQSKLSPEKLIDIFESTFAEITSDQHNFYGHRFNNLDNKLSDILAYFGELDNDDVLKQIYSSDKWPKIIDTCIKTNQTDSVVKIADFIIKKPITSESRKVLFLIFTGSHELNHVVKFSSHISSFLPYSNSEEVFGLFNIIVVLMNDPSRNREKDLAFQTLISAFMNFISSHKNEERLKELYILPELALKHAVLIRDSMFLIYVNFLSLIAELNKTFCMHTIELLNSKFNNPKKEDDLFVFAAIRFKLYFCEKGTSKDAILTSLRFIYDKAAKGFIQQNQNLFFLVLTSTKFEDWIIDFAESVFLDPAIPISSPKEEEWLIKAIKLMKGEKLTIWLKIPKISPIMINFQN</sequence>
<dbReference type="RefSeq" id="XP_068364459.1">
    <property type="nucleotide sequence ID" value="XM_068500722.1"/>
</dbReference>
<dbReference type="EMBL" id="MLAK01000591">
    <property type="protein sequence ID" value="OHT11323.1"/>
    <property type="molecule type" value="Genomic_DNA"/>
</dbReference>
<reference evidence="1" key="1">
    <citation type="submission" date="2016-10" db="EMBL/GenBank/DDBJ databases">
        <authorList>
            <person name="Benchimol M."/>
            <person name="Almeida L.G."/>
            <person name="Vasconcelos A.T."/>
            <person name="Perreira-Neves A."/>
            <person name="Rosa I.A."/>
            <person name="Tasca T."/>
            <person name="Bogo M.R."/>
            <person name="de Souza W."/>
        </authorList>
    </citation>
    <scope>NUCLEOTIDE SEQUENCE [LARGE SCALE GENOMIC DNA]</scope>
    <source>
        <strain evidence="1">K</strain>
    </source>
</reference>
<name>A0A1J4KJC5_9EUKA</name>
<dbReference type="AlphaFoldDB" id="A0A1J4KJC5"/>
<evidence type="ECO:0000313" key="2">
    <source>
        <dbReference type="Proteomes" id="UP000179807"/>
    </source>
</evidence>
<keyword evidence="2" id="KW-1185">Reference proteome</keyword>